<evidence type="ECO:0000313" key="2">
    <source>
        <dbReference type="Proteomes" id="UP000184368"/>
    </source>
</evidence>
<dbReference type="EMBL" id="FQUO01000001">
    <property type="protein sequence ID" value="SHE28563.1"/>
    <property type="molecule type" value="Genomic_DNA"/>
</dbReference>
<sequence length="40" mass="4994">MKLYMRYFAIDTYSEFRARFTQSRFQHFIYCSEHSLNSAF</sequence>
<dbReference type="Proteomes" id="UP000184368">
    <property type="component" value="Unassembled WGS sequence"/>
</dbReference>
<proteinExistence type="predicted"/>
<dbReference type="AlphaFoldDB" id="A0A1M4S8L6"/>
<gene>
    <name evidence="1" type="ORF">SAMN05444008_10119</name>
</gene>
<accession>A0A1M4S8L6</accession>
<name>A0A1M4S8L6_9BACT</name>
<reference evidence="1 2" key="1">
    <citation type="submission" date="2016-11" db="EMBL/GenBank/DDBJ databases">
        <authorList>
            <person name="Jaros S."/>
            <person name="Januszkiewicz K."/>
            <person name="Wedrychowicz H."/>
        </authorList>
    </citation>
    <scope>NUCLEOTIDE SEQUENCE [LARGE SCALE GENOMIC DNA]</scope>
    <source>
        <strain evidence="1 2">DSM 26897</strain>
    </source>
</reference>
<organism evidence="1 2">
    <name type="scientific">Cnuella takakiae</name>
    <dbReference type="NCBI Taxonomy" id="1302690"/>
    <lineage>
        <taxon>Bacteria</taxon>
        <taxon>Pseudomonadati</taxon>
        <taxon>Bacteroidota</taxon>
        <taxon>Chitinophagia</taxon>
        <taxon>Chitinophagales</taxon>
        <taxon>Chitinophagaceae</taxon>
        <taxon>Cnuella</taxon>
    </lineage>
</organism>
<keyword evidence="2" id="KW-1185">Reference proteome</keyword>
<protein>
    <submittedName>
        <fullName evidence="1">Uncharacterized protein</fullName>
    </submittedName>
</protein>
<evidence type="ECO:0000313" key="1">
    <source>
        <dbReference type="EMBL" id="SHE28563.1"/>
    </source>
</evidence>